<keyword evidence="2" id="KW-0328">Glycosyltransferase</keyword>
<dbReference type="Pfam" id="PF12038">
    <property type="entry name" value="QTMAN_N"/>
    <property type="match status" value="1"/>
</dbReference>
<comment type="catalytic activity">
    <reaction evidence="6">
        <text>queuosine(34) in tRNA(Asp) + GDP-alpha-D-mannose = O-4''-alpha-D-mannosylqueuosine(34) in tRNA(Asp) + GDP + H(+)</text>
        <dbReference type="Rhea" id="RHEA:12885"/>
        <dbReference type="Rhea" id="RHEA-COMP:18572"/>
        <dbReference type="Rhea" id="RHEA-COMP:18581"/>
        <dbReference type="ChEBI" id="CHEBI:15378"/>
        <dbReference type="ChEBI" id="CHEBI:57527"/>
        <dbReference type="ChEBI" id="CHEBI:58189"/>
        <dbReference type="ChEBI" id="CHEBI:194431"/>
        <dbReference type="ChEBI" id="CHEBI:194442"/>
        <dbReference type="EC" id="2.4.1.110"/>
    </reaction>
    <physiologicalReaction direction="left-to-right" evidence="6">
        <dbReference type="Rhea" id="RHEA:12886"/>
    </physiologicalReaction>
</comment>
<evidence type="ECO:0000256" key="2">
    <source>
        <dbReference type="ARBA" id="ARBA00022676"/>
    </source>
</evidence>
<evidence type="ECO:0000256" key="5">
    <source>
        <dbReference type="ARBA" id="ARBA00044539"/>
    </source>
</evidence>
<dbReference type="PANTHER" id="PTHR13615">
    <property type="entry name" value="GLYCOSYLTRANSFERASE-LIKE 1"/>
    <property type="match status" value="1"/>
</dbReference>
<dbReference type="Proteomes" id="UP000551616">
    <property type="component" value="Unassembled WGS sequence"/>
</dbReference>
<dbReference type="GO" id="GO:0016438">
    <property type="term" value="F:tRNA-queuosine(34) beta-mannosyltransferase activity"/>
    <property type="evidence" value="ECO:0007669"/>
    <property type="project" value="UniProtKB-EC"/>
</dbReference>
<comment type="caution">
    <text evidence="8">The sequence shown here is derived from an EMBL/GenBank/DDBJ whole genome shotgun (WGS) entry which is preliminary data.</text>
</comment>
<evidence type="ECO:0000313" key="8">
    <source>
        <dbReference type="EMBL" id="MBA2114979.1"/>
    </source>
</evidence>
<evidence type="ECO:0000256" key="3">
    <source>
        <dbReference type="ARBA" id="ARBA00022679"/>
    </source>
</evidence>
<name>A0A7V8V4V0_9BACT</name>
<organism evidence="8 9">
    <name type="scientific">Bremerella alba</name>
    <dbReference type="NCBI Taxonomy" id="980252"/>
    <lineage>
        <taxon>Bacteria</taxon>
        <taxon>Pseudomonadati</taxon>
        <taxon>Planctomycetota</taxon>
        <taxon>Planctomycetia</taxon>
        <taxon>Pirellulales</taxon>
        <taxon>Pirellulaceae</taxon>
        <taxon>Bremerella</taxon>
    </lineage>
</organism>
<protein>
    <recommendedName>
        <fullName evidence="5">tRNA-queuosine alpha-mannosyltransferase</fullName>
        <ecNumber evidence="4">2.4.1.110</ecNumber>
    </recommendedName>
</protein>
<dbReference type="PANTHER" id="PTHR13615:SF3">
    <property type="entry name" value="GLYCOSYLTRANSFERASE-LIKE DOMAIN-CONTAINING PROTEIN 1"/>
    <property type="match status" value="1"/>
</dbReference>
<dbReference type="InterPro" id="IPR022701">
    <property type="entry name" value="QTMAN_N"/>
</dbReference>
<evidence type="ECO:0000256" key="1">
    <source>
        <dbReference type="ARBA" id="ARBA00009481"/>
    </source>
</evidence>
<keyword evidence="3" id="KW-0808">Transferase</keyword>
<comment type="similarity">
    <text evidence="1">Belongs to the glycosyltransferase group 1 family. Glycosyltransferase 4 subfamily.</text>
</comment>
<dbReference type="Gene3D" id="3.40.50.2000">
    <property type="entry name" value="Glycogen Phosphorylase B"/>
    <property type="match status" value="1"/>
</dbReference>
<evidence type="ECO:0000259" key="7">
    <source>
        <dbReference type="Pfam" id="PF12038"/>
    </source>
</evidence>
<keyword evidence="9" id="KW-1185">Reference proteome</keyword>
<dbReference type="SUPFAM" id="SSF53756">
    <property type="entry name" value="UDP-Glycosyltransferase/glycogen phosphorylase"/>
    <property type="match status" value="1"/>
</dbReference>
<proteinExistence type="inferred from homology"/>
<feature type="domain" description="tRNA-queuosine alpha-mannosyltransferase N-terminal" evidence="7">
    <location>
        <begin position="2"/>
        <end position="155"/>
    </location>
</feature>
<gene>
    <name evidence="8" type="ORF">HOV93_21510</name>
</gene>
<dbReference type="EMBL" id="JABRWO010000005">
    <property type="protein sequence ID" value="MBA2114979.1"/>
    <property type="molecule type" value="Genomic_DNA"/>
</dbReference>
<sequence>MNILALEPYFGGSHQAFLDGWITQSQHCWTLLTLPAHHWKWRMRHAAITFAEQVTSLPHTHFDAIFCSDMLNLAVFRGLAPQSIAQLPAVVYFHENQLTYPDNTRAQRDYHYAFDNFQTLLAADQAWFNSAYHRTEFFQQCRAFLKKFPDFTLEGRLDHAFGQTTIASPGLPEIETSQREHNWQCPHIVWAARWEKDKNPESFFRAMYRLKDDGLPFRLSIVGESFRDCPPIFSEAREVLADHIEQWGFLPSHEDYVRLLCTSDIFVSTAEHEFFGISAAEAILAGNLPVLPSRLAYPELVDQQPSLLYDGTTFGLIAHLQKLREDKTFQQAVQQQTALVALKLDRLQWSQLAPVYDERLKSVTDKA</sequence>
<dbReference type="AlphaFoldDB" id="A0A7V8V4V0"/>
<evidence type="ECO:0000313" key="9">
    <source>
        <dbReference type="Proteomes" id="UP000551616"/>
    </source>
</evidence>
<dbReference type="InterPro" id="IPR051862">
    <property type="entry name" value="GT-like_domain_containing_1"/>
</dbReference>
<evidence type="ECO:0000256" key="4">
    <source>
        <dbReference type="ARBA" id="ARBA00044517"/>
    </source>
</evidence>
<dbReference type="EC" id="2.4.1.110" evidence="4"/>
<dbReference type="Pfam" id="PF13692">
    <property type="entry name" value="Glyco_trans_1_4"/>
    <property type="match status" value="1"/>
</dbReference>
<accession>A0A7V8V4V0</accession>
<evidence type="ECO:0000256" key="6">
    <source>
        <dbReference type="ARBA" id="ARBA00048439"/>
    </source>
</evidence>
<reference evidence="8 9" key="1">
    <citation type="submission" date="2020-05" db="EMBL/GenBank/DDBJ databases">
        <title>Bremerella alba sp. nov., a novel planctomycete isolated from the surface of the macroalga Fucus spiralis.</title>
        <authorList>
            <person name="Godinho O."/>
            <person name="Botelho R."/>
            <person name="Albuquerque L."/>
            <person name="Wiegand S."/>
            <person name="Da Costa M.S."/>
            <person name="Lobo-Da-Cunha A."/>
            <person name="Jogler C."/>
            <person name="Lage O.M."/>
        </authorList>
    </citation>
    <scope>NUCLEOTIDE SEQUENCE [LARGE SCALE GENOMIC DNA]</scope>
    <source>
        <strain evidence="8 9">FF15</strain>
    </source>
</reference>
<dbReference type="RefSeq" id="WP_207396441.1">
    <property type="nucleotide sequence ID" value="NZ_JABRWO010000005.1"/>
</dbReference>